<sequence>MPPQTHFSEDPPQVINQKDLELANERLKQSGSGNGLAAAGEGYGISASDETSSPAGTDGNGGAIEKVGTYDRYEITEDDCYDELGYSFPSWKKWYILTVIFWVQVSMNFNTSLYSNAIPGISEEFGVSDQAARCGAMIFLVLYAFGCELWAPWSEEFGRWPVLQLSLFLVNVWQLPVALAPNFASVMVGRALGGLSSAGGSVTLGMIADMWEADNQQYAVAYVVFSSVGGSVLGPIVGGFTEQYLDWRWSIWIQLILGGFVQLVHFFTVPETRTTIMMNRIAKRRRKETNQNVWGPDELVPFSERFSAREILVTWVRPFRMFLTEPIVLVLSLLSGFSDALIFMFIQSFALVYGQWHFTTVQIGLTFIAIGVGYLIAWGLFIPAIRRNIKERKQKPDDERAQYESRLWFLLYTAPCLPIGLIGFAWTIQGPPIHWIGSMVFVAIVGIANYAIYMATIDYMVCAYGPYSASATGGNGWARDFLAGVLTLPAIPFFKNIGASSGKNLEYASTILFCISFVLVAAVYVIYWKGPELRHRSPFAQKLADARQTQLNEGRRGSIPYDPDERRGSATSAANVRPGNERRYSQQHRFFGESRVTPRGTPRGTPSASRRPSMANLAAKK</sequence>
<dbReference type="FunFam" id="1.20.1250.20:FF:000088">
    <property type="entry name" value="MFS multidrug transporter, putative"/>
    <property type="match status" value="1"/>
</dbReference>
<dbReference type="GO" id="GO:0022857">
    <property type="term" value="F:transmembrane transporter activity"/>
    <property type="evidence" value="ECO:0007669"/>
    <property type="project" value="InterPro"/>
</dbReference>
<dbReference type="InterPro" id="IPR020846">
    <property type="entry name" value="MFS_dom"/>
</dbReference>
<keyword evidence="2 6" id="KW-0812">Transmembrane</keyword>
<dbReference type="PANTHER" id="PTHR23502">
    <property type="entry name" value="MAJOR FACILITATOR SUPERFAMILY"/>
    <property type="match status" value="1"/>
</dbReference>
<feature type="region of interest" description="Disordered" evidence="5">
    <location>
        <begin position="547"/>
        <end position="621"/>
    </location>
</feature>
<feature type="transmembrane region" description="Helical" evidence="6">
    <location>
        <begin position="507"/>
        <end position="527"/>
    </location>
</feature>
<evidence type="ECO:0000256" key="4">
    <source>
        <dbReference type="ARBA" id="ARBA00023136"/>
    </source>
</evidence>
<gene>
    <name evidence="8" type="ORF">MGU_02326</name>
</gene>
<dbReference type="InterPro" id="IPR036259">
    <property type="entry name" value="MFS_trans_sf"/>
</dbReference>
<feature type="transmembrane region" description="Helical" evidence="6">
    <location>
        <begin position="327"/>
        <end position="351"/>
    </location>
</feature>
<keyword evidence="9" id="KW-1185">Reference proteome</keyword>
<evidence type="ECO:0000256" key="3">
    <source>
        <dbReference type="ARBA" id="ARBA00022989"/>
    </source>
</evidence>
<evidence type="ECO:0000259" key="7">
    <source>
        <dbReference type="PROSITE" id="PS50850"/>
    </source>
</evidence>
<feature type="transmembrane region" description="Helical" evidence="6">
    <location>
        <begin position="407"/>
        <end position="428"/>
    </location>
</feature>
<comment type="caution">
    <text evidence="8">The sequence shown here is derived from an EMBL/GenBank/DDBJ whole genome shotgun (WGS) entry which is preliminary data.</text>
</comment>
<evidence type="ECO:0000256" key="5">
    <source>
        <dbReference type="SAM" id="MobiDB-lite"/>
    </source>
</evidence>
<feature type="transmembrane region" description="Helical" evidence="6">
    <location>
        <begin position="94"/>
        <end position="110"/>
    </location>
</feature>
<feature type="transmembrane region" description="Helical" evidence="6">
    <location>
        <begin position="477"/>
        <end position="495"/>
    </location>
</feature>
<dbReference type="AlphaFoldDB" id="A0A0B4I9P2"/>
<dbReference type="Pfam" id="PF07690">
    <property type="entry name" value="MFS_1"/>
    <property type="match status" value="1"/>
</dbReference>
<dbReference type="SUPFAM" id="SSF103473">
    <property type="entry name" value="MFS general substrate transporter"/>
    <property type="match status" value="1"/>
</dbReference>
<feature type="transmembrane region" description="Helical" evidence="6">
    <location>
        <begin position="249"/>
        <end position="269"/>
    </location>
</feature>
<evidence type="ECO:0000313" key="8">
    <source>
        <dbReference type="EMBL" id="KID90449.1"/>
    </source>
</evidence>
<evidence type="ECO:0000256" key="6">
    <source>
        <dbReference type="SAM" id="Phobius"/>
    </source>
</evidence>
<dbReference type="PANTHER" id="PTHR23502:SF13">
    <property type="entry name" value="MULTIDRUG TRANSPORTER, PUTATIVE (AFU_ORTHOLOGUE AFUA_2G12550)-RELATED"/>
    <property type="match status" value="1"/>
</dbReference>
<feature type="region of interest" description="Disordered" evidence="5">
    <location>
        <begin position="26"/>
        <end position="62"/>
    </location>
</feature>
<reference evidence="8 9" key="1">
    <citation type="journal article" date="2014" name="Proc. Natl. Acad. Sci. U.S.A.">
        <title>Trajectory and genomic determinants of fungal-pathogen speciation and host adaptation.</title>
        <authorList>
            <person name="Hu X."/>
            <person name="Xiao G."/>
            <person name="Zheng P."/>
            <person name="Shang Y."/>
            <person name="Su Y."/>
            <person name="Zhang X."/>
            <person name="Liu X."/>
            <person name="Zhan S."/>
            <person name="St Leger R.J."/>
            <person name="Wang C."/>
        </authorList>
    </citation>
    <scope>NUCLEOTIDE SEQUENCE [LARGE SCALE GENOMIC DNA]</scope>
    <source>
        <strain evidence="8 9">ARSEF 977</strain>
    </source>
</reference>
<dbReference type="Gene3D" id="1.20.1250.20">
    <property type="entry name" value="MFS general substrate transporter like domains"/>
    <property type="match status" value="1"/>
</dbReference>
<proteinExistence type="predicted"/>
<keyword evidence="3 6" id="KW-1133">Transmembrane helix</keyword>
<organism evidence="8 9">
    <name type="scientific">Metarhizium guizhouense (strain ARSEF 977)</name>
    <dbReference type="NCBI Taxonomy" id="1276136"/>
    <lineage>
        <taxon>Eukaryota</taxon>
        <taxon>Fungi</taxon>
        <taxon>Dikarya</taxon>
        <taxon>Ascomycota</taxon>
        <taxon>Pezizomycotina</taxon>
        <taxon>Sordariomycetes</taxon>
        <taxon>Hypocreomycetidae</taxon>
        <taxon>Hypocreales</taxon>
        <taxon>Clavicipitaceae</taxon>
        <taxon>Metarhizium</taxon>
    </lineage>
</organism>
<feature type="domain" description="Major facilitator superfamily (MFS) profile" evidence="7">
    <location>
        <begin position="96"/>
        <end position="534"/>
    </location>
</feature>
<keyword evidence="4 6" id="KW-0472">Membrane</keyword>
<evidence type="ECO:0000256" key="1">
    <source>
        <dbReference type="ARBA" id="ARBA00004141"/>
    </source>
</evidence>
<feature type="transmembrane region" description="Helical" evidence="6">
    <location>
        <begin position="434"/>
        <end position="456"/>
    </location>
</feature>
<dbReference type="InterPro" id="IPR011701">
    <property type="entry name" value="MFS"/>
</dbReference>
<dbReference type="PROSITE" id="PS50850">
    <property type="entry name" value="MFS"/>
    <property type="match status" value="1"/>
</dbReference>
<comment type="subcellular location">
    <subcellularLocation>
        <location evidence="1">Membrane</location>
        <topology evidence="1">Multi-pass membrane protein</topology>
    </subcellularLocation>
</comment>
<dbReference type="GO" id="GO:0005886">
    <property type="term" value="C:plasma membrane"/>
    <property type="evidence" value="ECO:0007669"/>
    <property type="project" value="TreeGrafter"/>
</dbReference>
<evidence type="ECO:0000313" key="9">
    <source>
        <dbReference type="Proteomes" id="UP000031192"/>
    </source>
</evidence>
<dbReference type="HOGENOM" id="CLU_008455_0_3_1"/>
<evidence type="ECO:0000256" key="2">
    <source>
        <dbReference type="ARBA" id="ARBA00022692"/>
    </source>
</evidence>
<feature type="transmembrane region" description="Helical" evidence="6">
    <location>
        <begin position="363"/>
        <end position="386"/>
    </location>
</feature>
<feature type="transmembrane region" description="Helical" evidence="6">
    <location>
        <begin position="130"/>
        <end position="150"/>
    </location>
</feature>
<accession>A0A0B4I9P2</accession>
<feature type="transmembrane region" description="Helical" evidence="6">
    <location>
        <begin position="219"/>
        <end position="237"/>
    </location>
</feature>
<name>A0A0B4I9P2_METGA</name>
<feature type="transmembrane region" description="Helical" evidence="6">
    <location>
        <begin position="187"/>
        <end position="207"/>
    </location>
</feature>
<dbReference type="EMBL" id="AZNH01000005">
    <property type="protein sequence ID" value="KID90449.1"/>
    <property type="molecule type" value="Genomic_DNA"/>
</dbReference>
<protein>
    <submittedName>
        <fullName evidence="8">Major facilitator superfamily domain, general substrate transporter</fullName>
    </submittedName>
</protein>
<dbReference type="Proteomes" id="UP000031192">
    <property type="component" value="Unassembled WGS sequence"/>
</dbReference>
<dbReference type="OrthoDB" id="5376138at2759"/>